<accession>A0ABY7QNP8</accession>
<evidence type="ECO:0000313" key="3">
    <source>
        <dbReference type="EMBL" id="WBV61307.1"/>
    </source>
</evidence>
<name>A0ABY7QNP8_9FLAO</name>
<dbReference type="PANTHER" id="PTHR32182">
    <property type="entry name" value="DNA REPLICATION AND REPAIR PROTEIN RECF"/>
    <property type="match status" value="1"/>
</dbReference>
<feature type="coiled-coil region" evidence="1">
    <location>
        <begin position="196"/>
        <end position="223"/>
    </location>
</feature>
<dbReference type="PANTHER" id="PTHR32182:SF22">
    <property type="entry name" value="ATP-DEPENDENT ENDONUCLEASE, OLD FAMILY-RELATED"/>
    <property type="match status" value="1"/>
</dbReference>
<dbReference type="InterPro" id="IPR027417">
    <property type="entry name" value="P-loop_NTPase"/>
</dbReference>
<dbReference type="Pfam" id="PF13476">
    <property type="entry name" value="AAA_23"/>
    <property type="match status" value="1"/>
</dbReference>
<reference evidence="3 4" key="1">
    <citation type="submission" date="2023-01" db="EMBL/GenBank/DDBJ databases">
        <title>Complete genome of Chryseobacterium camelliae VAN22-5A.</title>
        <authorList>
            <person name="Zong G."/>
            <person name="Cao G."/>
        </authorList>
    </citation>
    <scope>NUCLEOTIDE SEQUENCE [LARGE SCALE GENOMIC DNA]</scope>
    <source>
        <strain evidence="3 4">VAN22-5A</strain>
    </source>
</reference>
<keyword evidence="1" id="KW-0175">Coiled coil</keyword>
<dbReference type="SUPFAM" id="SSF52540">
    <property type="entry name" value="P-loop containing nucleoside triphosphate hydrolases"/>
    <property type="match status" value="1"/>
</dbReference>
<dbReference type="InterPro" id="IPR038729">
    <property type="entry name" value="Rad50/SbcC_AAA"/>
</dbReference>
<dbReference type="Gene3D" id="3.40.50.300">
    <property type="entry name" value="P-loop containing nucleotide triphosphate hydrolases"/>
    <property type="match status" value="2"/>
</dbReference>
<proteinExistence type="predicted"/>
<feature type="domain" description="Rad50/SbcC-type AAA" evidence="2">
    <location>
        <begin position="8"/>
        <end position="219"/>
    </location>
</feature>
<evidence type="ECO:0000259" key="2">
    <source>
        <dbReference type="Pfam" id="PF13476"/>
    </source>
</evidence>
<evidence type="ECO:0000256" key="1">
    <source>
        <dbReference type="SAM" id="Coils"/>
    </source>
</evidence>
<dbReference type="EMBL" id="CP115859">
    <property type="protein sequence ID" value="WBV61307.1"/>
    <property type="molecule type" value="Genomic_DNA"/>
</dbReference>
<dbReference type="Proteomes" id="UP001210978">
    <property type="component" value="Chromosome"/>
</dbReference>
<dbReference type="RefSeq" id="WP_271149599.1">
    <property type="nucleotide sequence ID" value="NZ_CP115859.1"/>
</dbReference>
<evidence type="ECO:0000313" key="4">
    <source>
        <dbReference type="Proteomes" id="UP001210978"/>
    </source>
</evidence>
<protein>
    <submittedName>
        <fullName evidence="3">AAA family ATPase</fullName>
    </submittedName>
</protein>
<organism evidence="3 4">
    <name type="scientific">Chryseobacterium camelliae</name>
    <dbReference type="NCBI Taxonomy" id="1265445"/>
    <lineage>
        <taxon>Bacteria</taxon>
        <taxon>Pseudomonadati</taxon>
        <taxon>Bacteroidota</taxon>
        <taxon>Flavobacteriia</taxon>
        <taxon>Flavobacteriales</taxon>
        <taxon>Weeksellaceae</taxon>
        <taxon>Chryseobacterium group</taxon>
        <taxon>Chryseobacterium</taxon>
    </lineage>
</organism>
<gene>
    <name evidence="3" type="ORF">PFY12_04095</name>
</gene>
<sequence length="777" mass="91764">MMKYKISELKIKNFKCFTDVKFDFGGDNLVVFDGPNGYGKTTSFEALEILLTKAPRKIGKAKLDKRYTYENSPIHKFEDKEIEISVQLISSDGNHIKVKRVFPAATNGKSKKNNISQIYSDSRLFINDEEVSSESSLEDVLDYKNVYNLFNVLNYVEQDENTYFLKEDPKERYKALVSLLGGDEERILLEKVENFHLKLKLKVEQMETSISDLKQNNSDLLKNQFDEISYKKLIENSLNDFVWDNEVIKNTDINLHNSYLNEINKIENLFNNRQIVGEIVLLDKMNKYRNDTVFIDSFINNYWSVQNYNILEDENNRRNNNKKTIETNTKIVQYINSNDYNQLLNGENILFLSEKEKIKNEMEVFEVNLKLLLTLRESLSLQNQILSDLKDKRESLIILNRNHKDFIDLKEGECPVCGYDWQSSEKLIQQIEETESKIFKQYNEDNSKFEKQKEDLNKKYLESFKSLIIEENESLETELSKLVDFDFFSRLKDLYTSYKSRFEAFLSLFNEEVRKQINSMVNLRNIENKNLTKNDILELIDKEKPVVETDLSFDEIITDFNLYFTNDVEKLNKLSLEEIKQKRNYIEYQYFNSVNAGINNLEQRKLKLYGLQQEYDKVRKKLDEKIKNYTKSIIEKISIPFYIYTGKILQNHSLGSGLVIDFEMKRGDSQIYIRPTHRDQEVTYTLSSGQLSATVISLMLVLNKVFNHSKFGTLLIDDPLQTLDEINSHSLVELLKYNFSEQQIIISTHEDRYSKFIRYKYDKFNLYGRNIRMKEVI</sequence>
<keyword evidence="4" id="KW-1185">Reference proteome</keyword>